<dbReference type="SUPFAM" id="SSF55729">
    <property type="entry name" value="Acyl-CoA N-acyltransferases (Nat)"/>
    <property type="match status" value="1"/>
</dbReference>
<dbReference type="RefSeq" id="WP_056980791.1">
    <property type="nucleotide sequence ID" value="NZ_AZFZ01000091.1"/>
</dbReference>
<dbReference type="AlphaFoldDB" id="A0A0R1YDR8"/>
<organism evidence="2 3">
    <name type="scientific">Lentilactobacillus parafarraginis DSM 18390 = JCM 14109</name>
    <dbReference type="NCBI Taxonomy" id="1423786"/>
    <lineage>
        <taxon>Bacteria</taxon>
        <taxon>Bacillati</taxon>
        <taxon>Bacillota</taxon>
        <taxon>Bacilli</taxon>
        <taxon>Lactobacillales</taxon>
        <taxon>Lactobacillaceae</taxon>
        <taxon>Lentilactobacillus</taxon>
    </lineage>
</organism>
<protein>
    <submittedName>
        <fullName evidence="2">Acetyltransferase, GNAT family</fullName>
    </submittedName>
</protein>
<accession>A0A0R1YDR8</accession>
<name>A0A0R1YDR8_9LACO</name>
<evidence type="ECO:0000313" key="3">
    <source>
        <dbReference type="Proteomes" id="UP000051010"/>
    </source>
</evidence>
<feature type="domain" description="N-acetyltransferase" evidence="1">
    <location>
        <begin position="5"/>
        <end position="144"/>
    </location>
</feature>
<dbReference type="EMBL" id="AZFZ01000091">
    <property type="protein sequence ID" value="KRM40149.1"/>
    <property type="molecule type" value="Genomic_DNA"/>
</dbReference>
<comment type="caution">
    <text evidence="2">The sequence shown here is derived from an EMBL/GenBank/DDBJ whole genome shotgun (WGS) entry which is preliminary data.</text>
</comment>
<dbReference type="InterPro" id="IPR000182">
    <property type="entry name" value="GNAT_dom"/>
</dbReference>
<dbReference type="GO" id="GO:0016747">
    <property type="term" value="F:acyltransferase activity, transferring groups other than amino-acyl groups"/>
    <property type="evidence" value="ECO:0007669"/>
    <property type="project" value="InterPro"/>
</dbReference>
<evidence type="ECO:0000313" key="2">
    <source>
        <dbReference type="EMBL" id="KRM40149.1"/>
    </source>
</evidence>
<proteinExistence type="predicted"/>
<keyword evidence="2" id="KW-0808">Transferase</keyword>
<dbReference type="Proteomes" id="UP000051010">
    <property type="component" value="Unassembled WGS sequence"/>
</dbReference>
<dbReference type="InterPro" id="IPR016181">
    <property type="entry name" value="Acyl_CoA_acyltransferase"/>
</dbReference>
<evidence type="ECO:0000259" key="1">
    <source>
        <dbReference type="PROSITE" id="PS51186"/>
    </source>
</evidence>
<sequence length="149" mass="17378">MWSIKTFAELSNQELFNIYYLRVKTFVVEQNRVYQEVDAYDPNAIHFFNEVDGHVNAYARVFLKDNTVTFGRVVTAADKRGSGLGRTLLEKIMTAIRVYFPNRAITIESQYQVRGFYQKFGFEVIGEPFIFESTKHIRMRHAPITTIAH</sequence>
<reference evidence="2 3" key="1">
    <citation type="journal article" date="2015" name="Genome Announc.">
        <title>Expanding the biotechnology potential of lactobacilli through comparative genomics of 213 strains and associated genera.</title>
        <authorList>
            <person name="Sun Z."/>
            <person name="Harris H.M."/>
            <person name="McCann A."/>
            <person name="Guo C."/>
            <person name="Argimon S."/>
            <person name="Zhang W."/>
            <person name="Yang X."/>
            <person name="Jeffery I.B."/>
            <person name="Cooney J.C."/>
            <person name="Kagawa T.F."/>
            <person name="Liu W."/>
            <person name="Song Y."/>
            <person name="Salvetti E."/>
            <person name="Wrobel A."/>
            <person name="Rasinkangas P."/>
            <person name="Parkhill J."/>
            <person name="Rea M.C."/>
            <person name="O'Sullivan O."/>
            <person name="Ritari J."/>
            <person name="Douillard F.P."/>
            <person name="Paul Ross R."/>
            <person name="Yang R."/>
            <person name="Briner A.E."/>
            <person name="Felis G.E."/>
            <person name="de Vos W.M."/>
            <person name="Barrangou R."/>
            <person name="Klaenhammer T.R."/>
            <person name="Caufield P.W."/>
            <person name="Cui Y."/>
            <person name="Zhang H."/>
            <person name="O'Toole P.W."/>
        </authorList>
    </citation>
    <scope>NUCLEOTIDE SEQUENCE [LARGE SCALE GENOMIC DNA]</scope>
    <source>
        <strain evidence="2 3">DSM 18390</strain>
    </source>
</reference>
<dbReference type="PROSITE" id="PS51186">
    <property type="entry name" value="GNAT"/>
    <property type="match status" value="1"/>
</dbReference>
<dbReference type="Pfam" id="PF13673">
    <property type="entry name" value="Acetyltransf_10"/>
    <property type="match status" value="1"/>
</dbReference>
<dbReference type="PATRIC" id="fig|1423786.4.peg.3113"/>
<dbReference type="Gene3D" id="3.40.630.30">
    <property type="match status" value="1"/>
</dbReference>
<gene>
    <name evidence="2" type="ORF">FD47_GL002960</name>
</gene>